<keyword evidence="1" id="KW-1133">Transmembrane helix</keyword>
<feature type="transmembrane region" description="Helical" evidence="1">
    <location>
        <begin position="137"/>
        <end position="155"/>
    </location>
</feature>
<accession>A0A1I0MFQ4</accession>
<feature type="transmembrane region" description="Helical" evidence="1">
    <location>
        <begin position="112"/>
        <end position="131"/>
    </location>
</feature>
<feature type="transmembrane region" description="Helical" evidence="1">
    <location>
        <begin position="186"/>
        <end position="202"/>
    </location>
</feature>
<feature type="transmembrane region" description="Helical" evidence="1">
    <location>
        <begin position="294"/>
        <end position="312"/>
    </location>
</feature>
<protein>
    <recommendedName>
        <fullName evidence="4">Dolichyl-phosphate-mannose-protein mannosyltransferase</fullName>
    </recommendedName>
</protein>
<keyword evidence="1" id="KW-0472">Membrane</keyword>
<feature type="transmembrane region" description="Helical" evidence="1">
    <location>
        <begin position="81"/>
        <end position="100"/>
    </location>
</feature>
<dbReference type="Proteomes" id="UP000199373">
    <property type="component" value="Unassembled WGS sequence"/>
</dbReference>
<evidence type="ECO:0000313" key="3">
    <source>
        <dbReference type="Proteomes" id="UP000199373"/>
    </source>
</evidence>
<proteinExistence type="predicted"/>
<feature type="transmembrane region" description="Helical" evidence="1">
    <location>
        <begin position="264"/>
        <end position="287"/>
    </location>
</feature>
<name>A0A1I0MFQ4_9BACT</name>
<gene>
    <name evidence="2" type="ORF">SAMN04487850_0622</name>
</gene>
<dbReference type="AlphaFoldDB" id="A0A1I0MFQ4"/>
<sequence length="516" mass="60285">MQTSPFKLFGLLFILALGVLFIISPDSYTHDLFFRIDTAWFFTCGKAWMNGMIPYVDFADSKGPLLWLIYGIGYLLSPHNYLGMFWLSVVLYAFIFYYVYKTAFIFLKDTRHAFFVVLLMIAAFFCKWYHYEIRAEDWAHLFIALLFYHLCRFLYTDEGKSDRHVFLTCFLYGISMAATLLIKYNITVMLGLLALYVLYALIRERKNILLAVLTFVAGLLLVMAPFYLYMLSAGNLDAFIREYFLNTMQTIDSFNNSSMYVKEWLFLTYDPLYVVLFTVCCAGALMMAHRVRRYKYFFLLSFLAFYAIAIHHSSSYRIQYMCICLFFPIWLCIGSVGYLQEKYAASSRRILCMSSSVLILYTLFSNMFTQGYVNQDLFFMNNDGRQWYYEAAYYMSQVKKPTIIYYTSMEKGIGTPVDALPGTRYWSSQMGATQEMLGSQLDGVRKGTADFILVSDFSQPLALTDSILHTAGYHPVHEHQFNNTHQVLYSRHVLRPLPHDFRVSNWDVLLKRKIFN</sequence>
<evidence type="ECO:0000313" key="2">
    <source>
        <dbReference type="EMBL" id="SEV87122.1"/>
    </source>
</evidence>
<organism evidence="2 3">
    <name type="scientific">Prevotella aff. ruminicola Tc2-24</name>
    <dbReference type="NCBI Taxonomy" id="81582"/>
    <lineage>
        <taxon>Bacteria</taxon>
        <taxon>Pseudomonadati</taxon>
        <taxon>Bacteroidota</taxon>
        <taxon>Bacteroidia</taxon>
        <taxon>Bacteroidales</taxon>
        <taxon>Prevotellaceae</taxon>
        <taxon>Prevotella</taxon>
    </lineage>
</organism>
<feature type="transmembrane region" description="Helical" evidence="1">
    <location>
        <begin position="351"/>
        <end position="373"/>
    </location>
</feature>
<evidence type="ECO:0008006" key="4">
    <source>
        <dbReference type="Google" id="ProtNLM"/>
    </source>
</evidence>
<dbReference type="RefSeq" id="WP_091914630.1">
    <property type="nucleotide sequence ID" value="NZ_FOIQ01000001.1"/>
</dbReference>
<feature type="transmembrane region" description="Helical" evidence="1">
    <location>
        <begin position="209"/>
        <end position="229"/>
    </location>
</feature>
<reference evidence="2 3" key="1">
    <citation type="submission" date="2016-10" db="EMBL/GenBank/DDBJ databases">
        <authorList>
            <person name="de Groot N.N."/>
        </authorList>
    </citation>
    <scope>NUCLEOTIDE SEQUENCE [LARGE SCALE GENOMIC DNA]</scope>
    <source>
        <strain evidence="2 3">TC2-24</strain>
    </source>
</reference>
<keyword evidence="1" id="KW-0812">Transmembrane</keyword>
<evidence type="ECO:0000256" key="1">
    <source>
        <dbReference type="SAM" id="Phobius"/>
    </source>
</evidence>
<feature type="transmembrane region" description="Helical" evidence="1">
    <location>
        <begin position="318"/>
        <end position="339"/>
    </location>
</feature>
<dbReference type="EMBL" id="FOIQ01000001">
    <property type="protein sequence ID" value="SEV87122.1"/>
    <property type="molecule type" value="Genomic_DNA"/>
</dbReference>
<keyword evidence="3" id="KW-1185">Reference proteome</keyword>